<dbReference type="EMBL" id="ML178856">
    <property type="protein sequence ID" value="TFK96695.1"/>
    <property type="molecule type" value="Genomic_DNA"/>
</dbReference>
<evidence type="ECO:0000313" key="1">
    <source>
        <dbReference type="EMBL" id="TFK96695.1"/>
    </source>
</evidence>
<keyword evidence="2" id="KW-1185">Reference proteome</keyword>
<reference evidence="1 2" key="1">
    <citation type="journal article" date="2019" name="Nat. Ecol. Evol.">
        <title>Megaphylogeny resolves global patterns of mushroom evolution.</title>
        <authorList>
            <person name="Varga T."/>
            <person name="Krizsan K."/>
            <person name="Foldi C."/>
            <person name="Dima B."/>
            <person name="Sanchez-Garcia M."/>
            <person name="Sanchez-Ramirez S."/>
            <person name="Szollosi G.J."/>
            <person name="Szarkandi J.G."/>
            <person name="Papp V."/>
            <person name="Albert L."/>
            <person name="Andreopoulos W."/>
            <person name="Angelini C."/>
            <person name="Antonin V."/>
            <person name="Barry K.W."/>
            <person name="Bougher N.L."/>
            <person name="Buchanan P."/>
            <person name="Buyck B."/>
            <person name="Bense V."/>
            <person name="Catcheside P."/>
            <person name="Chovatia M."/>
            <person name="Cooper J."/>
            <person name="Damon W."/>
            <person name="Desjardin D."/>
            <person name="Finy P."/>
            <person name="Geml J."/>
            <person name="Haridas S."/>
            <person name="Hughes K."/>
            <person name="Justo A."/>
            <person name="Karasinski D."/>
            <person name="Kautmanova I."/>
            <person name="Kiss B."/>
            <person name="Kocsube S."/>
            <person name="Kotiranta H."/>
            <person name="LaButti K.M."/>
            <person name="Lechner B.E."/>
            <person name="Liimatainen K."/>
            <person name="Lipzen A."/>
            <person name="Lukacs Z."/>
            <person name="Mihaltcheva S."/>
            <person name="Morgado L.N."/>
            <person name="Niskanen T."/>
            <person name="Noordeloos M.E."/>
            <person name="Ohm R.A."/>
            <person name="Ortiz-Santana B."/>
            <person name="Ovrebo C."/>
            <person name="Racz N."/>
            <person name="Riley R."/>
            <person name="Savchenko A."/>
            <person name="Shiryaev A."/>
            <person name="Soop K."/>
            <person name="Spirin V."/>
            <person name="Szebenyi C."/>
            <person name="Tomsovsky M."/>
            <person name="Tulloss R.E."/>
            <person name="Uehling J."/>
            <person name="Grigoriev I.V."/>
            <person name="Vagvolgyi C."/>
            <person name="Papp T."/>
            <person name="Martin F.M."/>
            <person name="Miettinen O."/>
            <person name="Hibbett D.S."/>
            <person name="Nagy L.G."/>
        </authorList>
    </citation>
    <scope>NUCLEOTIDE SEQUENCE [LARGE SCALE GENOMIC DNA]</scope>
    <source>
        <strain evidence="1 2">CBS 309.79</strain>
    </source>
</reference>
<organism evidence="1 2">
    <name type="scientific">Pterulicium gracile</name>
    <dbReference type="NCBI Taxonomy" id="1884261"/>
    <lineage>
        <taxon>Eukaryota</taxon>
        <taxon>Fungi</taxon>
        <taxon>Dikarya</taxon>
        <taxon>Basidiomycota</taxon>
        <taxon>Agaricomycotina</taxon>
        <taxon>Agaricomycetes</taxon>
        <taxon>Agaricomycetidae</taxon>
        <taxon>Agaricales</taxon>
        <taxon>Pleurotineae</taxon>
        <taxon>Pterulaceae</taxon>
        <taxon>Pterulicium</taxon>
    </lineage>
</organism>
<sequence>MSPQSSSRALYDVMYACDGYDFTPPCWTIPVPTWNNWYVLPAVMNKVISSMQVLESDVKCLIYASTNCRGNTGGIDGTMGPIGKITPLFNNNVSSVACFPM</sequence>
<evidence type="ECO:0000313" key="2">
    <source>
        <dbReference type="Proteomes" id="UP000305067"/>
    </source>
</evidence>
<name>A0A5C3Q3M7_9AGAR</name>
<proteinExistence type="predicted"/>
<protein>
    <submittedName>
        <fullName evidence="1">Uncharacterized protein</fullName>
    </submittedName>
</protein>
<accession>A0A5C3Q3M7</accession>
<dbReference type="Proteomes" id="UP000305067">
    <property type="component" value="Unassembled WGS sequence"/>
</dbReference>
<gene>
    <name evidence="1" type="ORF">BDV98DRAFT_597359</name>
</gene>
<dbReference type="AlphaFoldDB" id="A0A5C3Q3M7"/>